<proteinExistence type="predicted"/>
<comment type="caution">
    <text evidence="1">The sequence shown here is derived from an EMBL/GenBank/DDBJ whole genome shotgun (WGS) entry which is preliminary data.</text>
</comment>
<organism evidence="1 2">
    <name type="scientific">Sulfoacidibacillus thermotolerans</name>
    <name type="common">Acidibacillus sulfuroxidans</name>
    <dbReference type="NCBI Taxonomy" id="1765684"/>
    <lineage>
        <taxon>Bacteria</taxon>
        <taxon>Bacillati</taxon>
        <taxon>Bacillota</taxon>
        <taxon>Bacilli</taxon>
        <taxon>Bacillales</taxon>
        <taxon>Alicyclobacillaceae</taxon>
        <taxon>Sulfoacidibacillus</taxon>
    </lineage>
</organism>
<gene>
    <name evidence="1" type="ORF">BM613_06685</name>
</gene>
<reference evidence="1 2" key="1">
    <citation type="submission" date="2016-11" db="EMBL/GenBank/DDBJ databases">
        <title>Comparative genomics of Acidibacillus ferroxidans species.</title>
        <authorList>
            <person name="Oliveira G."/>
            <person name="Nunes G."/>
            <person name="Oliveira R."/>
            <person name="Araujo F."/>
            <person name="Salim A."/>
            <person name="Scholte L."/>
            <person name="Morais D."/>
            <person name="Nancucheo I."/>
            <person name="Johnson D.B."/>
            <person name="Grail B."/>
            <person name="Bittencourt J."/>
            <person name="Valadares R."/>
        </authorList>
    </citation>
    <scope>NUCLEOTIDE SEQUENCE [LARGE SCALE GENOMIC DNA]</scope>
    <source>
        <strain evidence="1 2">Y002</strain>
    </source>
</reference>
<dbReference type="Proteomes" id="UP000245380">
    <property type="component" value="Unassembled WGS sequence"/>
</dbReference>
<evidence type="ECO:0000313" key="1">
    <source>
        <dbReference type="EMBL" id="PWI57891.1"/>
    </source>
</evidence>
<keyword evidence="2" id="KW-1185">Reference proteome</keyword>
<dbReference type="AlphaFoldDB" id="A0A2U3D9E4"/>
<sequence>MLRSLRELVIIPEHAKRTETEEFRKSKERLQEDGHYRCWVCGTTERLQVHHYGIEWSLAHLADWNKVKAFCEEWDPYGYGHLLRNIPLKSPDDIRNLLVLCEPHHIGIDHRDEESGIGIHELTFPIFLIQKLSIKGIDAVPQSEETLQHAEETIKKELPEAVE</sequence>
<evidence type="ECO:0000313" key="2">
    <source>
        <dbReference type="Proteomes" id="UP000245380"/>
    </source>
</evidence>
<dbReference type="EMBL" id="MPDK01000008">
    <property type="protein sequence ID" value="PWI57891.1"/>
    <property type="molecule type" value="Genomic_DNA"/>
</dbReference>
<accession>A0A2U3D9E4</accession>
<name>A0A2U3D9E4_SULT2</name>
<protein>
    <submittedName>
        <fullName evidence="1">Uncharacterized protein</fullName>
    </submittedName>
</protein>